<organism evidence="6 7">
    <name type="scientific">Halopelagius inordinatus</name>
    <dbReference type="NCBI Taxonomy" id="553467"/>
    <lineage>
        <taxon>Archaea</taxon>
        <taxon>Methanobacteriati</taxon>
        <taxon>Methanobacteriota</taxon>
        <taxon>Stenosarchaea group</taxon>
        <taxon>Halobacteria</taxon>
        <taxon>Halobacteriales</taxon>
        <taxon>Haloferacaceae</taxon>
    </lineage>
</organism>
<dbReference type="Gene3D" id="2.60.40.1180">
    <property type="entry name" value="Golgi alpha-mannosidase II"/>
    <property type="match status" value="1"/>
</dbReference>
<dbReference type="AlphaFoldDB" id="A0A1I2N8Q0"/>
<protein>
    <submittedName>
        <fullName evidence="6">Oligo-1,6-glucosidase</fullName>
    </submittedName>
</protein>
<dbReference type="SMART" id="SM00642">
    <property type="entry name" value="Aamy"/>
    <property type="match status" value="1"/>
</dbReference>
<evidence type="ECO:0000313" key="6">
    <source>
        <dbReference type="EMBL" id="SFF99943.1"/>
    </source>
</evidence>
<evidence type="ECO:0000256" key="1">
    <source>
        <dbReference type="ARBA" id="ARBA00008061"/>
    </source>
</evidence>
<dbReference type="EMBL" id="FOOQ01000001">
    <property type="protein sequence ID" value="SFF99943.1"/>
    <property type="molecule type" value="Genomic_DNA"/>
</dbReference>
<dbReference type="Pfam" id="PF00128">
    <property type="entry name" value="Alpha-amylase"/>
    <property type="match status" value="1"/>
</dbReference>
<evidence type="ECO:0000256" key="2">
    <source>
        <dbReference type="ARBA" id="ARBA00022801"/>
    </source>
</evidence>
<name>A0A1I2N8Q0_9EURY</name>
<dbReference type="Pfam" id="PF16657">
    <property type="entry name" value="Malt_amylase_C"/>
    <property type="match status" value="1"/>
</dbReference>
<keyword evidence="3" id="KW-0326">Glycosidase</keyword>
<evidence type="ECO:0000256" key="3">
    <source>
        <dbReference type="ARBA" id="ARBA00023295"/>
    </source>
</evidence>
<feature type="region of interest" description="Disordered" evidence="4">
    <location>
        <begin position="161"/>
        <end position="188"/>
    </location>
</feature>
<dbReference type="Gene3D" id="3.90.400.10">
    <property type="entry name" value="Oligo-1,6-glucosidase, Domain 2"/>
    <property type="match status" value="1"/>
</dbReference>
<reference evidence="7" key="1">
    <citation type="submission" date="2016-10" db="EMBL/GenBank/DDBJ databases">
        <authorList>
            <person name="Varghese N."/>
            <person name="Submissions S."/>
        </authorList>
    </citation>
    <scope>NUCLEOTIDE SEQUENCE [LARGE SCALE GENOMIC DNA]</scope>
    <source>
        <strain evidence="7">CGMCC 1.7739</strain>
    </source>
</reference>
<comment type="similarity">
    <text evidence="1">Belongs to the glycosyl hydrolase 13 family.</text>
</comment>
<dbReference type="InterPro" id="IPR006047">
    <property type="entry name" value="GH13_cat_dom"/>
</dbReference>
<dbReference type="FunFam" id="2.60.40.1180:FF:000007">
    <property type="entry name" value="Sucrose isomerase"/>
    <property type="match status" value="1"/>
</dbReference>
<dbReference type="GO" id="GO:0009313">
    <property type="term" value="P:oligosaccharide catabolic process"/>
    <property type="evidence" value="ECO:0007669"/>
    <property type="project" value="TreeGrafter"/>
</dbReference>
<sequence>MTDDARAGDGADDVLPNGESKRWWKEAVVYQIYPRSFNDSNGDGVGDIPGIVEKLDYLDELGVDVIWLNPVYESPHADNGYDIADYRSLSEEFGTMADWEELLAGLHDRDMRLIMDLVVNHTSDEHEWFERSRSSRDSEYRDYYIWREGRDVAELDSAGRRTASGDAAGVDGSVSAVGPEGEAPPNDWQSLFGGPAWTYDEETEEWYLHLFDRKQPDLNWRNEAVREDVYAMMDWWLRKGIDGFRMDVINLISKPEGLPNVGSETTTVERVANGPNVHEYISEMNDAVLDRGLLTVGEMVGPEMPMEEARRYVAPGPEGDGLSMLFHFEHVVLDRGEKMWDVAEWSLTDLKRVFDRWQKGLEAEGWNSLYLNNHDQPRMVSRFGDDGEYRRESAKLLGTLLHTLRGTPYVYQGEELGMTNYPFESLSEFRDVGTLNQVRPAIEAGEVASFEEVKRGLRNNSRDNARTPMQWTDRDHAGFTDGDPWIAVNPNYTRVNVQDERRDSESVWHYYRRLFELRSEHDTVAYGDYEPYLQDHERVWAYTRTLGDETLLVTLNFASEPVAFELPEGATGARPDVLLANYDVPDAQVDAASAGSFELRPWEARVYAL</sequence>
<dbReference type="SUPFAM" id="SSF51445">
    <property type="entry name" value="(Trans)glycosidases"/>
    <property type="match status" value="1"/>
</dbReference>
<dbReference type="PANTHER" id="PTHR10357:SF184">
    <property type="entry name" value="OLIGO-1,6-GLUCOSIDASE 1"/>
    <property type="match status" value="1"/>
</dbReference>
<dbReference type="InterPro" id="IPR045857">
    <property type="entry name" value="O16G_dom_2"/>
</dbReference>
<dbReference type="CDD" id="cd11333">
    <property type="entry name" value="AmyAc_SI_OligoGlu_DGase"/>
    <property type="match status" value="1"/>
</dbReference>
<evidence type="ECO:0000259" key="5">
    <source>
        <dbReference type="SMART" id="SM00642"/>
    </source>
</evidence>
<evidence type="ECO:0000313" key="7">
    <source>
        <dbReference type="Proteomes" id="UP000198876"/>
    </source>
</evidence>
<dbReference type="FunFam" id="3.20.20.80:FF:000064">
    <property type="entry name" value="Oligo-1,6-glucosidase"/>
    <property type="match status" value="2"/>
</dbReference>
<keyword evidence="2" id="KW-0378">Hydrolase</keyword>
<dbReference type="PANTHER" id="PTHR10357">
    <property type="entry name" value="ALPHA-AMYLASE FAMILY MEMBER"/>
    <property type="match status" value="1"/>
</dbReference>
<feature type="domain" description="Glycosyl hydrolase family 13 catalytic" evidence="5">
    <location>
        <begin position="31"/>
        <end position="466"/>
    </location>
</feature>
<dbReference type="InterPro" id="IPR032091">
    <property type="entry name" value="Malt_amylase-like_C"/>
</dbReference>
<dbReference type="InterPro" id="IPR017853">
    <property type="entry name" value="GH"/>
</dbReference>
<proteinExistence type="inferred from homology"/>
<accession>A0A1I2N8Q0</accession>
<dbReference type="OrthoDB" id="18347at2157"/>
<dbReference type="Gene3D" id="3.20.20.80">
    <property type="entry name" value="Glycosidases"/>
    <property type="match status" value="1"/>
</dbReference>
<dbReference type="GO" id="GO:0004556">
    <property type="term" value="F:alpha-amylase activity"/>
    <property type="evidence" value="ECO:0007669"/>
    <property type="project" value="TreeGrafter"/>
</dbReference>
<dbReference type="Proteomes" id="UP000198876">
    <property type="component" value="Unassembled WGS sequence"/>
</dbReference>
<dbReference type="STRING" id="553467.SAMN04488063_1084"/>
<evidence type="ECO:0000256" key="4">
    <source>
        <dbReference type="SAM" id="MobiDB-lite"/>
    </source>
</evidence>
<dbReference type="InterPro" id="IPR013780">
    <property type="entry name" value="Glyco_hydro_b"/>
</dbReference>
<dbReference type="RefSeq" id="WP_092889484.1">
    <property type="nucleotide sequence ID" value="NZ_FOOQ01000001.1"/>
</dbReference>
<dbReference type="SUPFAM" id="SSF51011">
    <property type="entry name" value="Glycosyl hydrolase domain"/>
    <property type="match status" value="1"/>
</dbReference>
<keyword evidence="7" id="KW-1185">Reference proteome</keyword>
<gene>
    <name evidence="6" type="ORF">SAMN04488063_1084</name>
</gene>